<evidence type="ECO:0000256" key="4">
    <source>
        <dbReference type="ARBA" id="ARBA00022729"/>
    </source>
</evidence>
<reference evidence="10 11" key="1">
    <citation type="journal article" date="2012" name="Int. J. Syst. Evol. Microbiol.">
        <title>Flammeovirga pacifica sp. nov., isolated from deep-sea sediment.</title>
        <authorList>
            <person name="Xu H."/>
            <person name="Fu Y."/>
            <person name="Yang N."/>
            <person name="Ding Z."/>
            <person name="Lai Q."/>
            <person name="Zeng R."/>
        </authorList>
    </citation>
    <scope>NUCLEOTIDE SEQUENCE [LARGE SCALE GENOMIC DNA]</scope>
    <source>
        <strain evidence="11">DSM 24597 / LMG 26175 / WPAGA1</strain>
    </source>
</reference>
<dbReference type="GO" id="GO:0005737">
    <property type="term" value="C:cytoplasm"/>
    <property type="evidence" value="ECO:0007669"/>
    <property type="project" value="TreeGrafter"/>
</dbReference>
<sequence>MKFFKMKKGILLILLGVVFNTATFAQTEQPNVLFIMVDDMNDWVNAFGGHPQAITPNIDQVAKEGVMFKNAYCSAPLCNPSRTSLLTGLRPSTTGVYGNSEHFRDKEEFKNVVTLPQHFSANGYQTVASGKIFHSPRGTKPTPKPGSDPGSFQVEKYSKLGTKFPDPSLRRQHGINFNQKGIKANFKKAFDWYPIEDELEETNDWQNAEYCAKFLKEEHDKPFFLACGIFRPHLPWYAPKKYFDMYDVENIQLPKVLENDLEDTGNFGKKMGTNLHKELVEKGLWKEAVAAYLANLTFADECVGEVLNALYDSKYKKNTIIVIMGDHGWHLGEKDFWGKNTLWERSAKTPLIILDPRQKGGKVVNEVVSLLDVYPTLTEMCDLPSNASNEGESIAALLKKPTKKMNKAVITSKDKGMHSIRSNQFRYTIYKDGFEELYDHDNDPNEWTNVAKKGQYKNALEEMRNLLKNKIERNN</sequence>
<dbReference type="PANTHER" id="PTHR45953:SF1">
    <property type="entry name" value="IDURONATE 2-SULFATASE"/>
    <property type="match status" value="1"/>
</dbReference>
<evidence type="ECO:0000256" key="7">
    <source>
        <dbReference type="SAM" id="MobiDB-lite"/>
    </source>
</evidence>
<evidence type="ECO:0000256" key="2">
    <source>
        <dbReference type="ARBA" id="ARBA00008779"/>
    </source>
</evidence>
<gene>
    <name evidence="10" type="ORF">NH26_22045</name>
</gene>
<dbReference type="PANTHER" id="PTHR45953">
    <property type="entry name" value="IDURONATE 2-SULFATASE"/>
    <property type="match status" value="1"/>
</dbReference>
<dbReference type="Pfam" id="PF00884">
    <property type="entry name" value="Sulfatase"/>
    <property type="match status" value="1"/>
</dbReference>
<keyword evidence="11" id="KW-1185">Reference proteome</keyword>
<evidence type="ECO:0000256" key="1">
    <source>
        <dbReference type="ARBA" id="ARBA00001913"/>
    </source>
</evidence>
<evidence type="ECO:0000256" key="8">
    <source>
        <dbReference type="SAM" id="SignalP"/>
    </source>
</evidence>
<comment type="caution">
    <text evidence="10">The sequence shown here is derived from an EMBL/GenBank/DDBJ whole genome shotgun (WGS) entry which is preliminary data.</text>
</comment>
<comment type="similarity">
    <text evidence="2">Belongs to the sulfatase family.</text>
</comment>
<evidence type="ECO:0000256" key="5">
    <source>
        <dbReference type="ARBA" id="ARBA00022801"/>
    </source>
</evidence>
<dbReference type="STRING" id="915059.NH26_22045"/>
<feature type="chain" id="PRO_5010218645" description="Sulfatase N-terminal domain-containing protein" evidence="8">
    <location>
        <begin position="26"/>
        <end position="475"/>
    </location>
</feature>
<dbReference type="CDD" id="cd16030">
    <property type="entry name" value="iduronate-2-sulfatase"/>
    <property type="match status" value="1"/>
</dbReference>
<proteinExistence type="inferred from homology"/>
<dbReference type="InterPro" id="IPR000917">
    <property type="entry name" value="Sulfatase_N"/>
</dbReference>
<dbReference type="InterPro" id="IPR017850">
    <property type="entry name" value="Alkaline_phosphatase_core_sf"/>
</dbReference>
<accession>A0A1S1YU03</accession>
<dbReference type="SUPFAM" id="SSF53649">
    <property type="entry name" value="Alkaline phosphatase-like"/>
    <property type="match status" value="1"/>
</dbReference>
<dbReference type="Proteomes" id="UP000179797">
    <property type="component" value="Unassembled WGS sequence"/>
</dbReference>
<organism evidence="10 11">
    <name type="scientific">Flammeovirga pacifica</name>
    <dbReference type="NCBI Taxonomy" id="915059"/>
    <lineage>
        <taxon>Bacteria</taxon>
        <taxon>Pseudomonadati</taxon>
        <taxon>Bacteroidota</taxon>
        <taxon>Cytophagia</taxon>
        <taxon>Cytophagales</taxon>
        <taxon>Flammeovirgaceae</taxon>
        <taxon>Flammeovirga</taxon>
    </lineage>
</organism>
<feature type="signal peptide" evidence="8">
    <location>
        <begin position="1"/>
        <end position="25"/>
    </location>
</feature>
<evidence type="ECO:0000256" key="6">
    <source>
        <dbReference type="ARBA" id="ARBA00022837"/>
    </source>
</evidence>
<keyword evidence="5" id="KW-0378">Hydrolase</keyword>
<dbReference type="InterPro" id="IPR024607">
    <property type="entry name" value="Sulfatase_CS"/>
</dbReference>
<protein>
    <recommendedName>
        <fullName evidence="9">Sulfatase N-terminal domain-containing protein</fullName>
    </recommendedName>
</protein>
<feature type="domain" description="Sulfatase N-terminal" evidence="9">
    <location>
        <begin position="30"/>
        <end position="379"/>
    </location>
</feature>
<dbReference type="GO" id="GO:0046872">
    <property type="term" value="F:metal ion binding"/>
    <property type="evidence" value="ECO:0007669"/>
    <property type="project" value="UniProtKB-KW"/>
</dbReference>
<comment type="cofactor">
    <cofactor evidence="1">
        <name>Ca(2+)</name>
        <dbReference type="ChEBI" id="CHEBI:29108"/>
    </cofactor>
</comment>
<evidence type="ECO:0000256" key="3">
    <source>
        <dbReference type="ARBA" id="ARBA00022723"/>
    </source>
</evidence>
<evidence type="ECO:0000259" key="9">
    <source>
        <dbReference type="Pfam" id="PF00884"/>
    </source>
</evidence>
<keyword evidence="6" id="KW-0106">Calcium</keyword>
<keyword evidence="3" id="KW-0479">Metal-binding</keyword>
<evidence type="ECO:0000313" key="11">
    <source>
        <dbReference type="Proteomes" id="UP000179797"/>
    </source>
</evidence>
<dbReference type="EMBL" id="JRYR02000002">
    <property type="protein sequence ID" value="OHX64285.1"/>
    <property type="molecule type" value="Genomic_DNA"/>
</dbReference>
<dbReference type="Gene3D" id="3.40.720.10">
    <property type="entry name" value="Alkaline Phosphatase, subunit A"/>
    <property type="match status" value="1"/>
</dbReference>
<keyword evidence="4 8" id="KW-0732">Signal</keyword>
<dbReference type="PROSITE" id="PS00149">
    <property type="entry name" value="SULFATASE_2"/>
    <property type="match status" value="1"/>
</dbReference>
<dbReference type="InterPro" id="IPR035874">
    <property type="entry name" value="IDS"/>
</dbReference>
<dbReference type="AlphaFoldDB" id="A0A1S1YU03"/>
<name>A0A1S1YU03_FLAPC</name>
<dbReference type="GO" id="GO:0004423">
    <property type="term" value="F:iduronate-2-sulfatase activity"/>
    <property type="evidence" value="ECO:0007669"/>
    <property type="project" value="InterPro"/>
</dbReference>
<evidence type="ECO:0000313" key="10">
    <source>
        <dbReference type="EMBL" id="OHX64285.1"/>
    </source>
</evidence>
<feature type="region of interest" description="Disordered" evidence="7">
    <location>
        <begin position="132"/>
        <end position="152"/>
    </location>
</feature>